<organism evidence="4 5">
    <name type="scientific">Candidatus Nesterenkonia stercoripullorum</name>
    <dbReference type="NCBI Taxonomy" id="2838701"/>
    <lineage>
        <taxon>Bacteria</taxon>
        <taxon>Bacillati</taxon>
        <taxon>Actinomycetota</taxon>
        <taxon>Actinomycetes</taxon>
        <taxon>Micrococcales</taxon>
        <taxon>Micrococcaceae</taxon>
        <taxon>Nesterenkonia</taxon>
    </lineage>
</organism>
<dbReference type="Pfam" id="PF13455">
    <property type="entry name" value="MUG113"/>
    <property type="match status" value="1"/>
</dbReference>
<protein>
    <submittedName>
        <fullName evidence="4">DUF4041 domain-containing protein</fullName>
    </submittedName>
</protein>
<comment type="caution">
    <text evidence="4">The sequence shown here is derived from an EMBL/GenBank/DDBJ whole genome shotgun (WGS) entry which is preliminary data.</text>
</comment>
<proteinExistence type="predicted"/>
<evidence type="ECO:0000313" key="4">
    <source>
        <dbReference type="EMBL" id="HIX00087.1"/>
    </source>
</evidence>
<keyword evidence="1" id="KW-0175">Coiled coil</keyword>
<accession>A0A9D2A8M0</accession>
<feature type="domain" description="Bacteriophage T5 Orf172 DNA-binding" evidence="3">
    <location>
        <begin position="379"/>
        <end position="462"/>
    </location>
</feature>
<evidence type="ECO:0000259" key="3">
    <source>
        <dbReference type="SMART" id="SM00974"/>
    </source>
</evidence>
<evidence type="ECO:0000313" key="5">
    <source>
        <dbReference type="Proteomes" id="UP000824151"/>
    </source>
</evidence>
<gene>
    <name evidence="4" type="ORF">H9871_08065</name>
</gene>
<dbReference type="SMART" id="SM00974">
    <property type="entry name" value="T5orf172"/>
    <property type="match status" value="1"/>
</dbReference>
<dbReference type="EMBL" id="DXGD01000299">
    <property type="protein sequence ID" value="HIX00087.1"/>
    <property type="molecule type" value="Genomic_DNA"/>
</dbReference>
<evidence type="ECO:0000256" key="2">
    <source>
        <dbReference type="SAM" id="Phobius"/>
    </source>
</evidence>
<name>A0A9D2A8M0_9MICC</name>
<sequence length="489" mass="55671">MTTIPVAPTPMPSSMGTGWFVTSVVLISVGIVLTVIPGAAIPFLIMALVHLVVLRRRAVQAHHAWASERSRSDWVESEVHRLGAMDHIQRQDQLRKLDEELAARHQAFEAEQADMQKVIEAKHEERMAIAKDIEKRKREIEGLHGEILNLKDVRDVQDYGLYDFENPADDSVKLGDELKGVQQQIKDMVKAKEAATGSTTMTYNNNLRQGQKMVGDMVKLLLRSFNAEAENAVKTVRAGHLSTATKRLQKSAAAVERLGKSMDIKMNARYVRLRERELELTHKHLEALKAAKEEEREIRRREREEAKAQKEFMEAKAKQEKEVEHYRNVVASLRASGDEVEAMKMSLALAEAEDKLEDVERTMANTRAGYVYVASNRGAFGERIVKIGMTRRLNPDERLKELSDASVPFNFDKHTMIFTEDAVGLENALHKHFADVRVNLINMRREYFYATPAEVKEALVAHQVQVIEYHEQAEAVEFEASEQQRRQVI</sequence>
<keyword evidence="2" id="KW-0812">Transmembrane</keyword>
<dbReference type="AlphaFoldDB" id="A0A9D2A8M0"/>
<reference evidence="4" key="2">
    <citation type="submission" date="2021-04" db="EMBL/GenBank/DDBJ databases">
        <authorList>
            <person name="Gilroy R."/>
        </authorList>
    </citation>
    <scope>NUCLEOTIDE SEQUENCE</scope>
    <source>
        <strain evidence="4">ChiHejej3B27-3195</strain>
    </source>
</reference>
<keyword evidence="2" id="KW-0472">Membrane</keyword>
<dbReference type="InterPro" id="IPR025280">
    <property type="entry name" value="SNIPE"/>
</dbReference>
<dbReference type="InterPro" id="IPR018306">
    <property type="entry name" value="Phage_T5_Orf172_DNA-bd"/>
</dbReference>
<reference evidence="4" key="1">
    <citation type="journal article" date="2021" name="PeerJ">
        <title>Extensive microbial diversity within the chicken gut microbiome revealed by metagenomics and culture.</title>
        <authorList>
            <person name="Gilroy R."/>
            <person name="Ravi A."/>
            <person name="Getino M."/>
            <person name="Pursley I."/>
            <person name="Horton D.L."/>
            <person name="Alikhan N.F."/>
            <person name="Baker D."/>
            <person name="Gharbi K."/>
            <person name="Hall N."/>
            <person name="Watson M."/>
            <person name="Adriaenssens E.M."/>
            <person name="Foster-Nyarko E."/>
            <person name="Jarju S."/>
            <person name="Secka A."/>
            <person name="Antonio M."/>
            <person name="Oren A."/>
            <person name="Chaudhuri R.R."/>
            <person name="La Ragione R."/>
            <person name="Hildebrand F."/>
            <person name="Pallen M.J."/>
        </authorList>
    </citation>
    <scope>NUCLEOTIDE SEQUENCE</scope>
    <source>
        <strain evidence="4">ChiHejej3B27-3195</strain>
    </source>
</reference>
<keyword evidence="2" id="KW-1133">Transmembrane helix</keyword>
<feature type="transmembrane region" description="Helical" evidence="2">
    <location>
        <begin position="20"/>
        <end position="53"/>
    </location>
</feature>
<dbReference type="Pfam" id="PF13250">
    <property type="entry name" value="SNIPE"/>
    <property type="match status" value="1"/>
</dbReference>
<evidence type="ECO:0000256" key="1">
    <source>
        <dbReference type="SAM" id="Coils"/>
    </source>
</evidence>
<feature type="coiled-coil region" evidence="1">
    <location>
        <begin position="275"/>
        <end position="369"/>
    </location>
</feature>
<dbReference type="Proteomes" id="UP000824151">
    <property type="component" value="Unassembled WGS sequence"/>
</dbReference>